<evidence type="ECO:0000256" key="1">
    <source>
        <dbReference type="ARBA" id="ARBA00004651"/>
    </source>
</evidence>
<evidence type="ECO:0000259" key="8">
    <source>
        <dbReference type="SMART" id="SM00014"/>
    </source>
</evidence>
<feature type="transmembrane region" description="Helical" evidence="7">
    <location>
        <begin position="147"/>
        <end position="165"/>
    </location>
</feature>
<protein>
    <recommendedName>
        <fullName evidence="8">Phosphatidic acid phosphatase type 2/haloperoxidase domain-containing protein</fullName>
    </recommendedName>
</protein>
<dbReference type="Proteomes" id="UP000176814">
    <property type="component" value="Unassembled WGS sequence"/>
</dbReference>
<evidence type="ECO:0000256" key="6">
    <source>
        <dbReference type="ARBA" id="ARBA00023136"/>
    </source>
</evidence>
<feature type="transmembrane region" description="Helical" evidence="7">
    <location>
        <begin position="54"/>
        <end position="76"/>
    </location>
</feature>
<evidence type="ECO:0000256" key="7">
    <source>
        <dbReference type="SAM" id="Phobius"/>
    </source>
</evidence>
<dbReference type="SUPFAM" id="SSF48317">
    <property type="entry name" value="Acid phosphatase/Vanadium-dependent haloperoxidase"/>
    <property type="match status" value="1"/>
</dbReference>
<dbReference type="Gene3D" id="1.20.144.10">
    <property type="entry name" value="Phosphatidic acid phosphatase type 2/haloperoxidase"/>
    <property type="match status" value="1"/>
</dbReference>
<dbReference type="SMART" id="SM00014">
    <property type="entry name" value="acidPPc"/>
    <property type="match status" value="1"/>
</dbReference>
<keyword evidence="6 7" id="KW-0472">Membrane</keyword>
<sequence length="174" mass="20100">MNVALFQLINGWAGRFSWLDWLMVFCAEYLMYVMILVVLVYAIWNYRQYRNMTLVAIGSALVARFGVATLIRYFYYHARPYWVVAQTNLLLARETVSSFPSGHTIFVFALATGVYRYNKKAGRWFYILASLVGFSRIFAGVHWPYDIIAGAVLGILTALVCDRLFRKYKFVVGL</sequence>
<keyword evidence="3 7" id="KW-0812">Transmembrane</keyword>
<dbReference type="Pfam" id="PF01569">
    <property type="entry name" value="PAP2"/>
    <property type="match status" value="1"/>
</dbReference>
<dbReference type="GO" id="GO:0005886">
    <property type="term" value="C:plasma membrane"/>
    <property type="evidence" value="ECO:0007669"/>
    <property type="project" value="UniProtKB-SubCell"/>
</dbReference>
<gene>
    <name evidence="9" type="ORF">A2911_01195</name>
</gene>
<feature type="domain" description="Phosphatidic acid phosphatase type 2/haloperoxidase" evidence="8">
    <location>
        <begin position="57"/>
        <end position="162"/>
    </location>
</feature>
<evidence type="ECO:0000256" key="3">
    <source>
        <dbReference type="ARBA" id="ARBA00022692"/>
    </source>
</evidence>
<keyword evidence="4" id="KW-0378">Hydrolase</keyword>
<comment type="caution">
    <text evidence="9">The sequence shown here is derived from an EMBL/GenBank/DDBJ whole genome shotgun (WGS) entry which is preliminary data.</text>
</comment>
<dbReference type="PANTHER" id="PTHR14969">
    <property type="entry name" value="SPHINGOSINE-1-PHOSPHATE PHOSPHOHYDROLASE"/>
    <property type="match status" value="1"/>
</dbReference>
<dbReference type="AlphaFoldDB" id="A0A1F6XAG3"/>
<evidence type="ECO:0000256" key="5">
    <source>
        <dbReference type="ARBA" id="ARBA00022989"/>
    </source>
</evidence>
<feature type="transmembrane region" description="Helical" evidence="7">
    <location>
        <begin position="96"/>
        <end position="117"/>
    </location>
</feature>
<dbReference type="EMBL" id="MFUW01000002">
    <property type="protein sequence ID" value="OGI90991.1"/>
    <property type="molecule type" value="Genomic_DNA"/>
</dbReference>
<comment type="subcellular location">
    <subcellularLocation>
        <location evidence="1">Cell membrane</location>
        <topology evidence="1">Multi-pass membrane protein</topology>
    </subcellularLocation>
</comment>
<dbReference type="GO" id="GO:0016787">
    <property type="term" value="F:hydrolase activity"/>
    <property type="evidence" value="ECO:0007669"/>
    <property type="project" value="UniProtKB-KW"/>
</dbReference>
<evidence type="ECO:0000313" key="9">
    <source>
        <dbReference type="EMBL" id="OGI90991.1"/>
    </source>
</evidence>
<proteinExistence type="predicted"/>
<evidence type="ECO:0000256" key="4">
    <source>
        <dbReference type="ARBA" id="ARBA00022801"/>
    </source>
</evidence>
<reference evidence="9 10" key="1">
    <citation type="journal article" date="2016" name="Nat. Commun.">
        <title>Thousands of microbial genomes shed light on interconnected biogeochemical processes in an aquifer system.</title>
        <authorList>
            <person name="Anantharaman K."/>
            <person name="Brown C.T."/>
            <person name="Hug L.A."/>
            <person name="Sharon I."/>
            <person name="Castelle C.J."/>
            <person name="Probst A.J."/>
            <person name="Thomas B.C."/>
            <person name="Singh A."/>
            <person name="Wilkins M.J."/>
            <person name="Karaoz U."/>
            <person name="Brodie E.L."/>
            <person name="Williams K.H."/>
            <person name="Hubbard S.S."/>
            <person name="Banfield J.F."/>
        </authorList>
    </citation>
    <scope>NUCLEOTIDE SEQUENCE [LARGE SCALE GENOMIC DNA]</scope>
</reference>
<evidence type="ECO:0000313" key="10">
    <source>
        <dbReference type="Proteomes" id="UP000176814"/>
    </source>
</evidence>
<dbReference type="PANTHER" id="PTHR14969:SF62">
    <property type="entry name" value="DECAPRENYLPHOSPHORYL-5-PHOSPHORIBOSE PHOSPHATASE RV3807C-RELATED"/>
    <property type="match status" value="1"/>
</dbReference>
<organism evidence="9 10">
    <name type="scientific">Candidatus Nomurabacteria bacterium RIFCSPLOWO2_01_FULL_40_15</name>
    <dbReference type="NCBI Taxonomy" id="1801772"/>
    <lineage>
        <taxon>Bacteria</taxon>
        <taxon>Candidatus Nomuraibacteriota</taxon>
    </lineage>
</organism>
<keyword evidence="5 7" id="KW-1133">Transmembrane helix</keyword>
<keyword evidence="2" id="KW-1003">Cell membrane</keyword>
<feature type="transmembrane region" description="Helical" evidence="7">
    <location>
        <begin position="21"/>
        <end position="42"/>
    </location>
</feature>
<evidence type="ECO:0000256" key="2">
    <source>
        <dbReference type="ARBA" id="ARBA00022475"/>
    </source>
</evidence>
<dbReference type="InterPro" id="IPR000326">
    <property type="entry name" value="PAP2/HPO"/>
</dbReference>
<accession>A0A1F6XAG3</accession>
<name>A0A1F6XAG3_9BACT</name>
<feature type="transmembrane region" description="Helical" evidence="7">
    <location>
        <begin position="124"/>
        <end position="141"/>
    </location>
</feature>
<dbReference type="InterPro" id="IPR036938">
    <property type="entry name" value="PAP2/HPO_sf"/>
</dbReference>